<feature type="region of interest" description="Disordered" evidence="10">
    <location>
        <begin position="895"/>
        <end position="1001"/>
    </location>
</feature>
<feature type="compositionally biased region" description="Low complexity" evidence="10">
    <location>
        <begin position="165"/>
        <end position="176"/>
    </location>
</feature>
<dbReference type="GO" id="GO:0004674">
    <property type="term" value="F:protein serine/threonine kinase activity"/>
    <property type="evidence" value="ECO:0007669"/>
    <property type="project" value="UniProtKB-KW"/>
</dbReference>
<dbReference type="FunFam" id="1.10.510.10:FF:000614">
    <property type="entry name" value="Serine/threonine protein kinase, putative"/>
    <property type="match status" value="1"/>
</dbReference>
<dbReference type="PANTHER" id="PTHR43895:SF152">
    <property type="entry name" value="SERINE_THREONINE-PROTEIN KINASE TOS3"/>
    <property type="match status" value="1"/>
</dbReference>
<dbReference type="OrthoDB" id="68483at2759"/>
<feature type="region of interest" description="Disordered" evidence="10">
    <location>
        <begin position="544"/>
        <end position="563"/>
    </location>
</feature>
<dbReference type="GO" id="GO:0001558">
    <property type="term" value="P:regulation of cell growth"/>
    <property type="evidence" value="ECO:0007669"/>
    <property type="project" value="UniProtKB-ARBA"/>
</dbReference>
<evidence type="ECO:0000256" key="8">
    <source>
        <dbReference type="ARBA" id="ARBA00048679"/>
    </source>
</evidence>
<feature type="compositionally biased region" description="Basic and acidic residues" evidence="10">
    <location>
        <begin position="1348"/>
        <end position="1357"/>
    </location>
</feature>
<dbReference type="RefSeq" id="XP_016209142.1">
    <property type="nucleotide sequence ID" value="XM_016363031.1"/>
</dbReference>
<dbReference type="Gene3D" id="3.30.200.20">
    <property type="entry name" value="Phosphorylase Kinase, domain 1"/>
    <property type="match status" value="1"/>
</dbReference>
<feature type="compositionally biased region" description="Low complexity" evidence="10">
    <location>
        <begin position="250"/>
        <end position="264"/>
    </location>
</feature>
<dbReference type="EMBL" id="KN847580">
    <property type="protein sequence ID" value="KIV99273.1"/>
    <property type="molecule type" value="Genomic_DNA"/>
</dbReference>
<feature type="region of interest" description="Disordered" evidence="10">
    <location>
        <begin position="237"/>
        <end position="278"/>
    </location>
</feature>
<dbReference type="EC" id="2.7.11.1" evidence="1"/>
<evidence type="ECO:0000256" key="7">
    <source>
        <dbReference type="ARBA" id="ARBA00047899"/>
    </source>
</evidence>
<feature type="binding site" evidence="9">
    <location>
        <position position="352"/>
    </location>
    <ligand>
        <name>ATP</name>
        <dbReference type="ChEBI" id="CHEBI:30616"/>
    </ligand>
</feature>
<feature type="region of interest" description="Disordered" evidence="10">
    <location>
        <begin position="158"/>
        <end position="194"/>
    </location>
</feature>
<comment type="catalytic activity">
    <reaction evidence="8">
        <text>L-seryl-[protein] + ATP = O-phospho-L-seryl-[protein] + ADP + H(+)</text>
        <dbReference type="Rhea" id="RHEA:17989"/>
        <dbReference type="Rhea" id="RHEA-COMP:9863"/>
        <dbReference type="Rhea" id="RHEA-COMP:11604"/>
        <dbReference type="ChEBI" id="CHEBI:15378"/>
        <dbReference type="ChEBI" id="CHEBI:29999"/>
        <dbReference type="ChEBI" id="CHEBI:30616"/>
        <dbReference type="ChEBI" id="CHEBI:83421"/>
        <dbReference type="ChEBI" id="CHEBI:456216"/>
        <dbReference type="EC" id="2.7.11.1"/>
    </reaction>
</comment>
<evidence type="ECO:0000259" key="11">
    <source>
        <dbReference type="PROSITE" id="PS50011"/>
    </source>
</evidence>
<evidence type="ECO:0000256" key="4">
    <source>
        <dbReference type="ARBA" id="ARBA00022741"/>
    </source>
</evidence>
<feature type="compositionally biased region" description="Basic and acidic residues" evidence="10">
    <location>
        <begin position="544"/>
        <end position="558"/>
    </location>
</feature>
<evidence type="ECO:0000256" key="10">
    <source>
        <dbReference type="SAM" id="MobiDB-lite"/>
    </source>
</evidence>
<feature type="compositionally biased region" description="Low complexity" evidence="10">
    <location>
        <begin position="907"/>
        <end position="929"/>
    </location>
</feature>
<dbReference type="GO" id="GO:0005524">
    <property type="term" value="F:ATP binding"/>
    <property type="evidence" value="ECO:0007669"/>
    <property type="project" value="UniProtKB-UniRule"/>
</dbReference>
<dbReference type="EMBL" id="KN847580">
    <property type="protein sequence ID" value="KIV99272.1"/>
    <property type="molecule type" value="Genomic_DNA"/>
</dbReference>
<evidence type="ECO:0000313" key="12">
    <source>
        <dbReference type="EMBL" id="KIV99273.1"/>
    </source>
</evidence>
<keyword evidence="13" id="KW-1185">Reference proteome</keyword>
<feature type="compositionally biased region" description="Polar residues" evidence="10">
    <location>
        <begin position="498"/>
        <end position="513"/>
    </location>
</feature>
<dbReference type="GO" id="GO:0007165">
    <property type="term" value="P:signal transduction"/>
    <property type="evidence" value="ECO:0007669"/>
    <property type="project" value="TreeGrafter"/>
</dbReference>
<feature type="compositionally biased region" description="Low complexity" evidence="10">
    <location>
        <begin position="1166"/>
        <end position="1180"/>
    </location>
</feature>
<gene>
    <name evidence="12" type="ORF">PV09_09041</name>
</gene>
<feature type="compositionally biased region" description="Basic and acidic residues" evidence="10">
    <location>
        <begin position="1273"/>
        <end position="1286"/>
    </location>
</feature>
<keyword evidence="5" id="KW-0418">Kinase</keyword>
<feature type="compositionally biased region" description="Low complexity" evidence="10">
    <location>
        <begin position="1217"/>
        <end position="1227"/>
    </location>
</feature>
<dbReference type="HOGENOM" id="CLU_004329_1_1_1"/>
<dbReference type="RefSeq" id="XP_016209143.1">
    <property type="nucleotide sequence ID" value="XM_016363032.1"/>
</dbReference>
<feature type="region of interest" description="Disordered" evidence="10">
    <location>
        <begin position="484"/>
        <end position="513"/>
    </location>
</feature>
<evidence type="ECO:0000256" key="6">
    <source>
        <dbReference type="ARBA" id="ARBA00022840"/>
    </source>
</evidence>
<dbReference type="PANTHER" id="PTHR43895">
    <property type="entry name" value="CALCIUM/CALMODULIN-DEPENDENT PROTEIN KINASE KINASE-RELATED"/>
    <property type="match status" value="1"/>
</dbReference>
<feature type="compositionally biased region" description="Polar residues" evidence="10">
    <location>
        <begin position="1315"/>
        <end position="1334"/>
    </location>
</feature>
<sequence length="1474" mass="160725">MNGGPSGPDLVSDEAVAGAARQQTPDPCLHAATGVETPRAEDEGVAAIGVGDAGHAPVTTPTSLHHSSTLSPESSSPLVQQPQKTVSAGDDSYFAPRPMRSVSTQLVIPEEEELYVSPNLHQPSLLAQSPSALKSVRASTALTPENVVVASEHLQERPGIQREYSTASSISNASTIRGHDAASHPPLTQSRSREPISYPNQAYSALQNQYHPHPSSPHFLQSRSGHPLSYAAYISQSETGSPAPNDVRSTAHSASQPPSTASSPGLFTPKGHAQRPPIAHTETVDGTYASPYLHHTHRQMPKETHLAEIDFDPISGRKVINQYEVIDELGRGVHGKVKLGRNLNDGTFVAIKIVERYSKRKRLGKNNNHEAKIKKEIAILKKARHPNIVGLLEVIDDPMSKKVYIVLEHVEMGEVAWRTEGAPEICFIEYRRNQRERAGDYDREAARLEDEHLLEEAKRHIDKRDRRKWKKIKQARLSGGEAPTWSLEYADDEDDEYSNGNMSRTPSATTSLSNAAKHAYNDHNYPRPDQTVIHYEDASLSHHNRKDSDYHLSDHGNSDRVNASSLEGTMYGAYDESLRGRTPSVAGSLSSAGYERDLIEQIPENFRYVPLMTLGEARRAFRDTVLGLEYLHYQGVVHRDIKPANLLQAASGHIKISDFGVSYLGKEKSEPFPNGDEASEYEGQDNDAAVELAKTVGTPAFYAPELCQTDCDPGADAPPVTQQIDIWALGVTLYCLIYGRVPFYDENTFYLMRMIAEEEPYIPRQRLKAVDTQANSRPSSHGRTWSQQAASHKRLPNELVYEDVDDELLDLLKRMLTKDPRKRITLNEIKHHGWLVRDIQDKVRWLDETDPNNFTAGRRIEISKEDVDVAVVPLTIVERAKSVARKVGEVFGIASKKSSSSRRRAESAATNASDRSNPASAASSSSTISQDARRQRELRRSSLKPSDEVLMSAFNKPATPFGEHPLSQSVTASPEPRERVEFFPGPDSGPDSPMSTISHPLQAKPKQPAATAAAVAARPNAPDRAQSSISATGSIRTIRPGDLGLGTGATTLPALPSTPMEPHSSSSLGGIFGGAKQKLLSTVRNARDRSVGRHGRASPVERTGSVGADPHAQASLAISDAVAAGHVTASSQLLEDSTTASSVTSAVSSRAASVSSNMHLAPSAASEGDLSRNSSLSSISSRRRGRARTDTSSARPHSTYLPLLGDSASDYRDHHPASTAPSDAADPLFVRAKEQQIRRRLQESQQRPASSLGHATKASTASADCPPSPDDMAAWKKEEQQAHKQQDSYFGTVEPLPEAAHPQLASSSSEDHFTGMSQSTSNPSIPSVASADSSVRTDEGTYFPSHTPGDRKASDRSEELFMSDDQRAIYSRQIHHEDFAYDGDGDAAIESGSDDDSDDSFVEMTRHRSRTQGLTRSESISNGELALHRARRATGENQSIKSARSGSSNTMKKVRSRNDTEDEAERQRPMSAVH</sequence>
<keyword evidence="2" id="KW-0723">Serine/threonine-protein kinase</keyword>
<reference evidence="12 13" key="1">
    <citation type="submission" date="2015-01" db="EMBL/GenBank/DDBJ databases">
        <title>The Genome Sequence of Ochroconis gallopava CBS43764.</title>
        <authorList>
            <consortium name="The Broad Institute Genomics Platform"/>
            <person name="Cuomo C."/>
            <person name="de Hoog S."/>
            <person name="Gorbushina A."/>
            <person name="Stielow B."/>
            <person name="Teixiera M."/>
            <person name="Abouelleil A."/>
            <person name="Chapman S.B."/>
            <person name="Priest M."/>
            <person name="Young S.K."/>
            <person name="Wortman J."/>
            <person name="Nusbaum C."/>
            <person name="Birren B."/>
        </authorList>
    </citation>
    <scope>NUCLEOTIDE SEQUENCE [LARGE SCALE GENOMIC DNA]</scope>
    <source>
        <strain evidence="12 13">CBS 43764</strain>
    </source>
</reference>
<feature type="compositionally biased region" description="Basic and acidic residues" evidence="10">
    <location>
        <begin position="1231"/>
        <end position="1242"/>
    </location>
</feature>
<dbReference type="Proteomes" id="UP000053259">
    <property type="component" value="Unassembled WGS sequence"/>
</dbReference>
<keyword evidence="6 9" id="KW-0067">ATP-binding</keyword>
<dbReference type="Pfam" id="PF00069">
    <property type="entry name" value="Pkinase"/>
    <property type="match status" value="2"/>
</dbReference>
<comment type="catalytic activity">
    <reaction evidence="7">
        <text>L-threonyl-[protein] + ATP = O-phospho-L-threonyl-[protein] + ADP + H(+)</text>
        <dbReference type="Rhea" id="RHEA:46608"/>
        <dbReference type="Rhea" id="RHEA-COMP:11060"/>
        <dbReference type="Rhea" id="RHEA-COMP:11605"/>
        <dbReference type="ChEBI" id="CHEBI:15378"/>
        <dbReference type="ChEBI" id="CHEBI:30013"/>
        <dbReference type="ChEBI" id="CHEBI:30616"/>
        <dbReference type="ChEBI" id="CHEBI:61977"/>
        <dbReference type="ChEBI" id="CHEBI:456216"/>
        <dbReference type="EC" id="2.7.11.1"/>
    </reaction>
</comment>
<name>A0A0D2AJZ2_9PEZI</name>
<feature type="region of interest" description="Disordered" evidence="10">
    <location>
        <begin position="1381"/>
        <end position="1474"/>
    </location>
</feature>
<feature type="compositionally biased region" description="Low complexity" evidence="10">
    <location>
        <begin position="982"/>
        <end position="993"/>
    </location>
</feature>
<feature type="compositionally biased region" description="Basic and acidic residues" evidence="10">
    <location>
        <begin position="931"/>
        <end position="940"/>
    </location>
</feature>
<evidence type="ECO:0000313" key="13">
    <source>
        <dbReference type="Proteomes" id="UP000053259"/>
    </source>
</evidence>
<feature type="domain" description="Protein kinase" evidence="11">
    <location>
        <begin position="323"/>
        <end position="835"/>
    </location>
</feature>
<dbReference type="InterPro" id="IPR017441">
    <property type="entry name" value="Protein_kinase_ATP_BS"/>
</dbReference>
<dbReference type="SUPFAM" id="SSF56112">
    <property type="entry name" value="Protein kinase-like (PK-like)"/>
    <property type="match status" value="1"/>
</dbReference>
<dbReference type="Gene3D" id="1.10.510.10">
    <property type="entry name" value="Transferase(Phosphotransferase) domain 1"/>
    <property type="match status" value="1"/>
</dbReference>
<evidence type="ECO:0000256" key="9">
    <source>
        <dbReference type="PROSITE-ProRule" id="PRU10141"/>
    </source>
</evidence>
<feature type="compositionally biased region" description="Acidic residues" evidence="10">
    <location>
        <begin position="1381"/>
        <end position="1401"/>
    </location>
</feature>
<dbReference type="InterPro" id="IPR011009">
    <property type="entry name" value="Kinase-like_dom_sf"/>
</dbReference>
<evidence type="ECO:0000256" key="5">
    <source>
        <dbReference type="ARBA" id="ARBA00022777"/>
    </source>
</evidence>
<dbReference type="GeneID" id="27317014"/>
<dbReference type="VEuPathDB" id="FungiDB:PV09_09041"/>
<feature type="compositionally biased region" description="Polar residues" evidence="10">
    <location>
        <begin position="1411"/>
        <end position="1422"/>
    </location>
</feature>
<dbReference type="PROSITE" id="PS00107">
    <property type="entry name" value="PROTEIN_KINASE_ATP"/>
    <property type="match status" value="1"/>
</dbReference>
<feature type="compositionally biased region" description="Low complexity" evidence="10">
    <location>
        <begin position="59"/>
        <end position="78"/>
    </location>
</feature>
<dbReference type="InterPro" id="IPR000719">
    <property type="entry name" value="Prot_kinase_dom"/>
</dbReference>
<dbReference type="STRING" id="253628.A0A0D2AJZ2"/>
<keyword evidence="3" id="KW-0808">Transferase</keyword>
<keyword evidence="4 9" id="KW-0547">Nucleotide-binding</keyword>
<feature type="region of interest" description="Disordered" evidence="10">
    <location>
        <begin position="1084"/>
        <end position="1107"/>
    </location>
</feature>
<dbReference type="CDD" id="cd14008">
    <property type="entry name" value="STKc_LKB1_CaMKK"/>
    <property type="match status" value="1"/>
</dbReference>
<dbReference type="GO" id="GO:0042149">
    <property type="term" value="P:cellular response to glucose starvation"/>
    <property type="evidence" value="ECO:0007669"/>
    <property type="project" value="UniProtKB-ARBA"/>
</dbReference>
<organism evidence="12 13">
    <name type="scientific">Verruconis gallopava</name>
    <dbReference type="NCBI Taxonomy" id="253628"/>
    <lineage>
        <taxon>Eukaryota</taxon>
        <taxon>Fungi</taxon>
        <taxon>Dikarya</taxon>
        <taxon>Ascomycota</taxon>
        <taxon>Pezizomycotina</taxon>
        <taxon>Dothideomycetes</taxon>
        <taxon>Pleosporomycetidae</taxon>
        <taxon>Venturiales</taxon>
        <taxon>Sympoventuriaceae</taxon>
        <taxon>Verruconis</taxon>
    </lineage>
</organism>
<evidence type="ECO:0000256" key="2">
    <source>
        <dbReference type="ARBA" id="ARBA00022527"/>
    </source>
</evidence>
<feature type="compositionally biased region" description="Polar residues" evidence="10">
    <location>
        <begin position="1435"/>
        <end position="1451"/>
    </location>
</feature>
<feature type="region of interest" description="Disordered" evidence="10">
    <location>
        <begin position="1152"/>
        <end position="1357"/>
    </location>
</feature>
<accession>A0A0D2AJZ2</accession>
<protein>
    <recommendedName>
        <fullName evidence="1">non-specific serine/threonine protein kinase</fullName>
        <ecNumber evidence="1">2.7.11.1</ecNumber>
    </recommendedName>
</protein>
<dbReference type="PROSITE" id="PS50011">
    <property type="entry name" value="PROTEIN_KINASE_DOM"/>
    <property type="match status" value="1"/>
</dbReference>
<dbReference type="SMART" id="SM00220">
    <property type="entry name" value="S_TKc"/>
    <property type="match status" value="1"/>
</dbReference>
<evidence type="ECO:0000256" key="3">
    <source>
        <dbReference type="ARBA" id="ARBA00022679"/>
    </source>
</evidence>
<proteinExistence type="predicted"/>
<feature type="region of interest" description="Disordered" evidence="10">
    <location>
        <begin position="1"/>
        <end position="96"/>
    </location>
</feature>
<evidence type="ECO:0000256" key="1">
    <source>
        <dbReference type="ARBA" id="ARBA00012513"/>
    </source>
</evidence>
<dbReference type="FunFam" id="3.30.200.20:FF:000206">
    <property type="entry name" value="Serine/threonine-protein kinase Ssp1"/>
    <property type="match status" value="1"/>
</dbReference>